<dbReference type="Proteomes" id="UP000199149">
    <property type="component" value="Unassembled WGS sequence"/>
</dbReference>
<evidence type="ECO:0000259" key="2">
    <source>
        <dbReference type="Pfam" id="PF09917"/>
    </source>
</evidence>
<evidence type="ECO:0000313" key="4">
    <source>
        <dbReference type="Proteomes" id="UP000199149"/>
    </source>
</evidence>
<dbReference type="AlphaFoldDB" id="A0A1I4XNB3"/>
<feature type="domain" description="DUF2147" evidence="2">
    <location>
        <begin position="24"/>
        <end position="139"/>
    </location>
</feature>
<sequence>MKKSILFGLFFMLTSLMYAQSPIGTWKTIDDETKQAKSYVEIFEKDGKLYGKVSKILTKGKENAKCTECTGALKNKPILGLQILSGLKKEGKEWSGGKIIDPTNGKEYKAKMTLNGVDKLDVRGYIGISLMGRTQTWQRVK</sequence>
<protein>
    <submittedName>
        <fullName evidence="3">Uncharacterized conserved protein, DUF2147 family</fullName>
    </submittedName>
</protein>
<dbReference type="Gene3D" id="2.40.128.520">
    <property type="match status" value="1"/>
</dbReference>
<evidence type="ECO:0000256" key="1">
    <source>
        <dbReference type="SAM" id="SignalP"/>
    </source>
</evidence>
<gene>
    <name evidence="3" type="ORF">SAMN05421738_109100</name>
</gene>
<name>A0A1I4XNB3_9FLAO</name>
<dbReference type="PANTHER" id="PTHR36919:SF3">
    <property type="entry name" value="BLL5882 PROTEIN"/>
    <property type="match status" value="1"/>
</dbReference>
<dbReference type="RefSeq" id="WP_092908522.1">
    <property type="nucleotide sequence ID" value="NZ_FOUZ01000009.1"/>
</dbReference>
<dbReference type="EMBL" id="FOUZ01000009">
    <property type="protein sequence ID" value="SFN27311.1"/>
    <property type="molecule type" value="Genomic_DNA"/>
</dbReference>
<dbReference type="InterPro" id="IPR019223">
    <property type="entry name" value="DUF2147"/>
</dbReference>
<organism evidence="3 4">
    <name type="scientific">Algoriella xinjiangensis</name>
    <dbReference type="NCBI Taxonomy" id="684065"/>
    <lineage>
        <taxon>Bacteria</taxon>
        <taxon>Pseudomonadati</taxon>
        <taxon>Bacteroidota</taxon>
        <taxon>Flavobacteriia</taxon>
        <taxon>Flavobacteriales</taxon>
        <taxon>Weeksellaceae</taxon>
        <taxon>Algoriella</taxon>
    </lineage>
</organism>
<dbReference type="PANTHER" id="PTHR36919">
    <property type="entry name" value="BLR1215 PROTEIN"/>
    <property type="match status" value="1"/>
</dbReference>
<dbReference type="Pfam" id="PF09917">
    <property type="entry name" value="DUF2147"/>
    <property type="match status" value="1"/>
</dbReference>
<evidence type="ECO:0000313" key="3">
    <source>
        <dbReference type="EMBL" id="SFN27311.1"/>
    </source>
</evidence>
<proteinExistence type="predicted"/>
<feature type="chain" id="PRO_5011705108" evidence="1">
    <location>
        <begin position="20"/>
        <end position="141"/>
    </location>
</feature>
<keyword evidence="4" id="KW-1185">Reference proteome</keyword>
<reference evidence="4" key="1">
    <citation type="submission" date="2016-10" db="EMBL/GenBank/DDBJ databases">
        <authorList>
            <person name="Varghese N."/>
            <person name="Submissions S."/>
        </authorList>
    </citation>
    <scope>NUCLEOTIDE SEQUENCE [LARGE SCALE GENOMIC DNA]</scope>
    <source>
        <strain evidence="4">XJ109</strain>
    </source>
</reference>
<accession>A0A1I4XNB3</accession>
<dbReference type="OrthoDB" id="9814399at2"/>
<keyword evidence="1" id="KW-0732">Signal</keyword>
<feature type="signal peptide" evidence="1">
    <location>
        <begin position="1"/>
        <end position="19"/>
    </location>
</feature>